<dbReference type="Gene3D" id="2.60.40.10">
    <property type="entry name" value="Immunoglobulins"/>
    <property type="match status" value="1"/>
</dbReference>
<accession>A0ABM0LTW1</accession>
<evidence type="ECO:0000313" key="4">
    <source>
        <dbReference type="Proteomes" id="UP000694865"/>
    </source>
</evidence>
<gene>
    <name evidence="5" type="primary">LOC100366889</name>
</gene>
<protein>
    <submittedName>
        <fullName evidence="5">Epithelial chloride channel protein-like</fullName>
    </submittedName>
</protein>
<name>A0ABM0LTW1_SACKO</name>
<dbReference type="PANTHER" id="PTHR10579">
    <property type="entry name" value="CALCIUM-ACTIVATED CHLORIDE CHANNEL REGULATOR"/>
    <property type="match status" value="1"/>
</dbReference>
<dbReference type="InterPro" id="IPR051266">
    <property type="entry name" value="CLCR"/>
</dbReference>
<dbReference type="InterPro" id="IPR036465">
    <property type="entry name" value="vWFA_dom_sf"/>
</dbReference>
<dbReference type="Pfam" id="PF00092">
    <property type="entry name" value="VWA"/>
    <property type="match status" value="1"/>
</dbReference>
<feature type="region of interest" description="Disordered" evidence="1">
    <location>
        <begin position="711"/>
        <end position="742"/>
    </location>
</feature>
<dbReference type="SUPFAM" id="SSF53300">
    <property type="entry name" value="vWA-like"/>
    <property type="match status" value="1"/>
</dbReference>
<keyword evidence="2" id="KW-1133">Transmembrane helix</keyword>
<dbReference type="GeneID" id="100366889"/>
<evidence type="ECO:0000256" key="2">
    <source>
        <dbReference type="SAM" id="Phobius"/>
    </source>
</evidence>
<evidence type="ECO:0000259" key="3">
    <source>
        <dbReference type="PROSITE" id="PS50234"/>
    </source>
</evidence>
<dbReference type="InterPro" id="IPR013642">
    <property type="entry name" value="CLCA_N"/>
</dbReference>
<dbReference type="Proteomes" id="UP000694865">
    <property type="component" value="Unplaced"/>
</dbReference>
<evidence type="ECO:0000256" key="1">
    <source>
        <dbReference type="SAM" id="MobiDB-lite"/>
    </source>
</evidence>
<proteinExistence type="predicted"/>
<dbReference type="RefSeq" id="XP_006811202.1">
    <property type="nucleotide sequence ID" value="XM_006811139.1"/>
</dbReference>
<dbReference type="Pfam" id="PF08434">
    <property type="entry name" value="CLCA"/>
    <property type="match status" value="1"/>
</dbReference>
<evidence type="ECO:0000313" key="5">
    <source>
        <dbReference type="RefSeq" id="XP_006811202.1"/>
    </source>
</evidence>
<feature type="transmembrane region" description="Helical" evidence="2">
    <location>
        <begin position="855"/>
        <end position="883"/>
    </location>
</feature>
<sequence>MIIPTSFCFSQEIFTDASSHLHPATNYYAYFDNVTILIPRTWSDKLKEADATTERFDIANIVVDQPHPHYGDNPYTKQILKCGQPGEYVHLTERWVKDERYSWYYWGDPGKVIVHEWSHLRWGVYDEYPIEDNEHFYYDENGRVQPTRCSASVVGESLDLYNDFIPCNTDPESGVMPSPGCRFFPYMRKNVGSGSYMYAQYVESILTFCHSDDDKNIEEKHNRLALNKHNTHCRYESTWDVLLRHTDFTENNGTDVNINVMPSFLVVKEGDLRIVLILDVSGSMSTQNRFMLMIQASTKYIGYTVPNGTWIGIVEFSTNATILSYLEQVGDLESRQEIISDLPTTVVEDTCIGCGLEAGIEVLEYGGKDPAGGIFLLLTDGRENVAPYISDVIDELVEKEIVVDTIAFSSQADPGLAELSAETGGTAYWYSESDESTALHDAFTDTITSRTSSSTDTPVQLTSYKTTIAADESITEYVYIDSTIGRHTIFFIFWDPDRNKNVEVVISSPDGSTIDEETGQYFKDKDIHTIMIIINGIAQSGQWTYTITNVDSKDQTVEVSIESKSIDSSSYPLRLQSTIGNEIITESPPLVIIYAEVLRGYGQVLDANVVATVERPSPYESIELRLLDNGVGADITKDDGTYSAYFLDFVNAMCIDDCRYSIQINADDEDGTASTRTVVNTGALPINYDAIPMKSDPVPIGDFERVTSGGSIQVDDSVHIPGEDEDPYPPSRISDLESPSSDYDEQTITLHWTAVGDDLDQGTADFYELRYSTSFSVVFDTFEEATEVTDDDLVTGNLDAPLQSGSLETFTVVLPTKGNGTTYYFAVRAVDDADNKGEISTVAQNTIVPIPSSGLAWWEIFLIVLAIVLAVSVVVFIVLYAYFEKQKKQKVGLEEANYA</sequence>
<keyword evidence="4" id="KW-1185">Reference proteome</keyword>
<dbReference type="InterPro" id="IPR002035">
    <property type="entry name" value="VWF_A"/>
</dbReference>
<keyword evidence="2" id="KW-0812">Transmembrane</keyword>
<feature type="domain" description="VWFA" evidence="3">
    <location>
        <begin position="273"/>
        <end position="447"/>
    </location>
</feature>
<reference evidence="5" key="1">
    <citation type="submission" date="2025-08" db="UniProtKB">
        <authorList>
            <consortium name="RefSeq"/>
        </authorList>
    </citation>
    <scope>IDENTIFICATION</scope>
    <source>
        <tissue evidence="5">Testes</tissue>
    </source>
</reference>
<dbReference type="Gene3D" id="3.40.50.410">
    <property type="entry name" value="von Willebrand factor, type A domain"/>
    <property type="match status" value="1"/>
</dbReference>
<dbReference type="PROSITE" id="PS50234">
    <property type="entry name" value="VWFA"/>
    <property type="match status" value="1"/>
</dbReference>
<keyword evidence="2" id="KW-0472">Membrane</keyword>
<dbReference type="InterPro" id="IPR013783">
    <property type="entry name" value="Ig-like_fold"/>
</dbReference>
<dbReference type="PANTHER" id="PTHR10579:SF177">
    <property type="entry name" value="CALCIUM-ACTIVATED CHLORIDE CHANNEL REGULATOR 4-LIKE PROTEIN"/>
    <property type="match status" value="1"/>
</dbReference>
<dbReference type="SMART" id="SM00327">
    <property type="entry name" value="VWA"/>
    <property type="match status" value="1"/>
</dbReference>
<dbReference type="CDD" id="cd00198">
    <property type="entry name" value="vWFA"/>
    <property type="match status" value="1"/>
</dbReference>
<organism evidence="4 5">
    <name type="scientific">Saccoglossus kowalevskii</name>
    <name type="common">Acorn worm</name>
    <dbReference type="NCBI Taxonomy" id="10224"/>
    <lineage>
        <taxon>Eukaryota</taxon>
        <taxon>Metazoa</taxon>
        <taxon>Hemichordata</taxon>
        <taxon>Enteropneusta</taxon>
        <taxon>Harrimaniidae</taxon>
        <taxon>Saccoglossus</taxon>
    </lineage>
</organism>